<dbReference type="Gene3D" id="3.40.50.300">
    <property type="entry name" value="P-loop containing nucleotide triphosphate hydrolases"/>
    <property type="match status" value="1"/>
</dbReference>
<comment type="similarity">
    <text evidence="1">Belongs to the GSP E family.</text>
</comment>
<evidence type="ECO:0000259" key="6">
    <source>
        <dbReference type="Pfam" id="PF23990"/>
    </source>
</evidence>
<gene>
    <name evidence="7" type="ORF">SAMN04488587_2317</name>
</gene>
<keyword evidence="7" id="KW-0966">Cell projection</keyword>
<evidence type="ECO:0000256" key="2">
    <source>
        <dbReference type="SAM" id="Coils"/>
    </source>
</evidence>
<feature type="coiled-coil region" evidence="2">
    <location>
        <begin position="314"/>
        <end position="341"/>
    </location>
</feature>
<dbReference type="Pfam" id="PF00437">
    <property type="entry name" value="T2SSE"/>
    <property type="match status" value="1"/>
</dbReference>
<dbReference type="InterPro" id="IPR050921">
    <property type="entry name" value="T4SS_GSP_E_ATPase"/>
</dbReference>
<dbReference type="Proteomes" id="UP000243338">
    <property type="component" value="Unassembled WGS sequence"/>
</dbReference>
<reference evidence="8" key="1">
    <citation type="submission" date="2016-10" db="EMBL/GenBank/DDBJ databases">
        <authorList>
            <person name="Varghese N."/>
            <person name="Submissions S."/>
        </authorList>
    </citation>
    <scope>NUCLEOTIDE SEQUENCE [LARGE SCALE GENOMIC DNA]</scope>
    <source>
        <strain evidence="8">SLH 33</strain>
    </source>
</reference>
<feature type="domain" description="Bacterial type II secretion system protein E" evidence="4">
    <location>
        <begin position="425"/>
        <end position="633"/>
    </location>
</feature>
<dbReference type="Gene3D" id="3.30.450.380">
    <property type="match status" value="1"/>
</dbReference>
<accession>A0A1I0BR98</accession>
<dbReference type="EMBL" id="FOHQ01000008">
    <property type="protein sequence ID" value="SET09587.1"/>
    <property type="molecule type" value="Genomic_DNA"/>
</dbReference>
<dbReference type="AlphaFoldDB" id="A0A1I0BR98"/>
<dbReference type="PANTHER" id="PTHR30486:SF6">
    <property type="entry name" value="TYPE IV PILUS RETRACTATION ATPASE PILT"/>
    <property type="match status" value="1"/>
</dbReference>
<evidence type="ECO:0000259" key="4">
    <source>
        <dbReference type="Pfam" id="PF00437"/>
    </source>
</evidence>
<dbReference type="SUPFAM" id="SSF52540">
    <property type="entry name" value="P-loop containing nucleoside triphosphate hydrolases"/>
    <property type="match status" value="1"/>
</dbReference>
<keyword evidence="7" id="KW-0282">Flagellum</keyword>
<feature type="compositionally biased region" description="Basic and acidic residues" evidence="3">
    <location>
        <begin position="1"/>
        <end position="16"/>
    </location>
</feature>
<dbReference type="STRING" id="1353158.SAMN04488587_2317"/>
<feature type="region of interest" description="Disordered" evidence="3">
    <location>
        <begin position="1"/>
        <end position="85"/>
    </location>
</feature>
<dbReference type="InterPro" id="IPR001482">
    <property type="entry name" value="T2SS/T4SS_dom"/>
</dbReference>
<feature type="domain" description="PilB3-like C-terminal" evidence="5">
    <location>
        <begin position="674"/>
        <end position="742"/>
    </location>
</feature>
<dbReference type="PANTHER" id="PTHR30486">
    <property type="entry name" value="TWITCHING MOTILITY PROTEIN PILT"/>
    <property type="match status" value="1"/>
</dbReference>
<dbReference type="InterPro" id="IPR056570">
    <property type="entry name" value="PilB3-like_N"/>
</dbReference>
<evidence type="ECO:0000256" key="3">
    <source>
        <dbReference type="SAM" id="MobiDB-lite"/>
    </source>
</evidence>
<evidence type="ECO:0000313" key="8">
    <source>
        <dbReference type="Proteomes" id="UP000243338"/>
    </source>
</evidence>
<dbReference type="RefSeq" id="WP_244624915.1">
    <property type="nucleotide sequence ID" value="NZ_CAAGSJ010000002.1"/>
</dbReference>
<name>A0A1I0BR98_9EURY</name>
<dbReference type="InterPro" id="IPR027417">
    <property type="entry name" value="P-loop_NTPase"/>
</dbReference>
<dbReference type="Pfam" id="PF23989">
    <property type="entry name" value="PilB3_C"/>
    <property type="match status" value="1"/>
</dbReference>
<evidence type="ECO:0000259" key="5">
    <source>
        <dbReference type="Pfam" id="PF23989"/>
    </source>
</evidence>
<protein>
    <submittedName>
        <fullName evidence="7">Flagellar protein FlaI</fullName>
    </submittedName>
</protein>
<organism evidence="7 8">
    <name type="scientific">Methanococcoides vulcani</name>
    <dbReference type="NCBI Taxonomy" id="1353158"/>
    <lineage>
        <taxon>Archaea</taxon>
        <taxon>Methanobacteriati</taxon>
        <taxon>Methanobacteriota</taxon>
        <taxon>Stenosarchaea group</taxon>
        <taxon>Methanomicrobia</taxon>
        <taxon>Methanosarcinales</taxon>
        <taxon>Methanosarcinaceae</taxon>
        <taxon>Methanococcoides</taxon>
    </lineage>
</organism>
<dbReference type="Pfam" id="PF23990">
    <property type="entry name" value="PilB3_N"/>
    <property type="match status" value="1"/>
</dbReference>
<keyword evidence="2" id="KW-0175">Coiled coil</keyword>
<dbReference type="GO" id="GO:0016887">
    <property type="term" value="F:ATP hydrolysis activity"/>
    <property type="evidence" value="ECO:0007669"/>
    <property type="project" value="InterPro"/>
</dbReference>
<feature type="domain" description="PilB3-like N-terminal" evidence="6">
    <location>
        <begin position="227"/>
        <end position="296"/>
    </location>
</feature>
<dbReference type="CDD" id="cd01130">
    <property type="entry name" value="VirB11-like_ATPase"/>
    <property type="match status" value="1"/>
</dbReference>
<proteinExistence type="inferred from homology"/>
<keyword evidence="7" id="KW-0969">Cilium</keyword>
<dbReference type="InterPro" id="IPR056571">
    <property type="entry name" value="PilB3-like_C"/>
</dbReference>
<evidence type="ECO:0000313" key="7">
    <source>
        <dbReference type="EMBL" id="SET09587.1"/>
    </source>
</evidence>
<evidence type="ECO:0000256" key="1">
    <source>
        <dbReference type="ARBA" id="ARBA00006611"/>
    </source>
</evidence>
<keyword evidence="8" id="KW-1185">Reference proteome</keyword>
<sequence length="746" mass="84907">MVKEAEENPDNDRMDGIEDADQNTAVGNDPDAANEGKELSDNLSEFHNSNEIDEEDLEAVILTPRSRSKKSFGYPPERNSFDNDADEDLNILLPKSENFSRPELESSSSIQDWKPIGGYSNGFEPVSIDPEGSDLSLHEERTITETFPKTHIELTDEGSTDNKDIGDIHIVDELESRKDIADLEEANKGFEDVVEENVVKDSVSEDVLQEEQVSKDDEGIPAEKIGIIDKIKNLFRGENEEIEPYDPEVHGILSEFTGVEDYEEIDRYWTSEPYVFIVILYNEDRNDHIYYVVEPSLSDFEQVFLTEIQDRLHNELLVEDIDENEDKEEVLEKEIRDIIKDYAIEITPAMLEKVFYYIKRDFIRFGKIDPLMNDSSIEDISGNGHSKPIFLYHRVYQNIATNISFEENELNSFIIQLAQKSGKHISVADPMVDATMPDGSRVQMTLGVSVTTHGSTFTIRKFSEDPITPIDLLKWGTFSSECMAYLWLCIENNKSLIYAGGTASGKTSSLNAVSLFIPEKAKIISLEDTRELKLPHPNWIPGVTRDSFTADDRGSVDMYDLLKAALRQRPEYLLVGEVRGKEALTLFQAMSTGHTTFSTMHADSVPSAIHRLENPPISVPRNMIQALDIMCIQAQTYSMGKRVRRNLKVVEIIDIDPNTRNIRTNDVFVWDSSTDIFNRTGDSKALMDIRMRRGWGTMDVNRELANRQRILEYMVNNNIEDFKQISSIINAYQSTPEKVLKELDLL</sequence>